<gene>
    <name evidence="1" type="ORF">QO000_003818</name>
</gene>
<dbReference type="GeneID" id="301329131"/>
<reference evidence="1" key="1">
    <citation type="submission" date="2023-07" db="EMBL/GenBank/DDBJ databases">
        <title>Genomic Encyclopedia of Type Strains, Phase IV (KMG-IV): sequencing the most valuable type-strain genomes for metagenomic binning, comparative biology and taxonomic classification.</title>
        <authorList>
            <person name="Goeker M."/>
        </authorList>
    </citation>
    <scope>NUCLEOTIDE SEQUENCE [LARGE SCALE GENOMIC DNA]</scope>
    <source>
        <strain evidence="1">JSM 076093</strain>
    </source>
</reference>
<comment type="caution">
    <text evidence="1">The sequence shown here is derived from an EMBL/GenBank/DDBJ whole genome shotgun (WGS) entry which is preliminary data.</text>
</comment>
<sequence>MKNIAIAMNTTFALIHKLIYVMPIRRLKVRGSGDPLHSLTNL</sequence>
<dbReference type="EMBL" id="JAUSWM010000010">
    <property type="protein sequence ID" value="MDQ0484816.1"/>
    <property type="molecule type" value="Genomic_DNA"/>
</dbReference>
<evidence type="ECO:0000313" key="2">
    <source>
        <dbReference type="Proteomes" id="UP001226720"/>
    </source>
</evidence>
<evidence type="ECO:0000313" key="1">
    <source>
        <dbReference type="EMBL" id="MDQ0484816.1"/>
    </source>
</evidence>
<keyword evidence="2" id="KW-1185">Reference proteome</keyword>
<dbReference type="RefSeq" id="WP_301553252.1">
    <property type="nucleotide sequence ID" value="NZ_JAQRMZ010000020.1"/>
</dbReference>
<evidence type="ECO:0008006" key="3">
    <source>
        <dbReference type="Google" id="ProtNLM"/>
    </source>
</evidence>
<protein>
    <recommendedName>
        <fullName evidence="3">Transposase DDE domain-containing protein</fullName>
    </recommendedName>
</protein>
<name>A0ABU0K625_9BACL</name>
<accession>A0ABU0K625</accession>
<dbReference type="Proteomes" id="UP001226720">
    <property type="component" value="Unassembled WGS sequence"/>
</dbReference>
<proteinExistence type="predicted"/>
<organism evidence="1 2">
    <name type="scientific">Guptibacillus hwajinpoensis</name>
    <dbReference type="NCBI Taxonomy" id="208199"/>
    <lineage>
        <taxon>Bacteria</taxon>
        <taxon>Bacillati</taxon>
        <taxon>Bacillota</taxon>
        <taxon>Bacilli</taxon>
        <taxon>Bacillales</taxon>
        <taxon>Guptibacillaceae</taxon>
        <taxon>Guptibacillus</taxon>
    </lineage>
</organism>